<evidence type="ECO:0000313" key="3">
    <source>
        <dbReference type="Proteomes" id="UP000565711"/>
    </source>
</evidence>
<accession>A0A846XWN7</accession>
<gene>
    <name evidence="2" type="ORF">HGA08_06170</name>
</gene>
<reference evidence="2 3" key="1">
    <citation type="submission" date="2020-04" db="EMBL/GenBank/DDBJ databases">
        <title>MicrobeNet Type strains.</title>
        <authorList>
            <person name="Nicholson A.C."/>
        </authorList>
    </citation>
    <scope>NUCLEOTIDE SEQUENCE [LARGE SCALE GENOMIC DNA]</scope>
    <source>
        <strain evidence="2 3">JCM 12354</strain>
    </source>
</reference>
<protein>
    <recommendedName>
        <fullName evidence="4">Peptidase</fullName>
    </recommendedName>
</protein>
<feature type="transmembrane region" description="Helical" evidence="1">
    <location>
        <begin position="20"/>
        <end position="39"/>
    </location>
</feature>
<proteinExistence type="predicted"/>
<comment type="caution">
    <text evidence="2">The sequence shown here is derived from an EMBL/GenBank/DDBJ whole genome shotgun (WGS) entry which is preliminary data.</text>
</comment>
<keyword evidence="1" id="KW-1133">Transmembrane helix</keyword>
<sequence length="331" mass="35042">MSALLRIRAWLTGRRHVEFAVAVAIVVSVCAAAGALLLLPEPGVRTGPAHADSAPPHTDPQLPELRRVMSSYGPVVAQHVSGADGRLSVVLGHPYQRGEVDQLAREIGPAVTAVSEVWGTEWAHEAVVAVASSGSEFAALTHATGAVSDQVAAASVSDPFLPGTTPTGQRIVFSAEAGKRLGPDGLRETLRHELTHVAARARTVDGSPQWVLEGFAEYCGQRDAERPFTQVAPTLTASARAGRLPADLPADRAFVPGPDNDAALAYEQAWSVHAFVADRFGEQQLRALYLRFATGPQDAAAIDRGLRETLGLGHAEFVAAWREWVAARVAA</sequence>
<keyword evidence="1" id="KW-0472">Membrane</keyword>
<evidence type="ECO:0000313" key="2">
    <source>
        <dbReference type="EMBL" id="NKY49801.1"/>
    </source>
</evidence>
<dbReference type="AlphaFoldDB" id="A0A846XWN7"/>
<name>A0A846XWN7_9NOCA</name>
<dbReference type="EMBL" id="JAAXOP010000002">
    <property type="protein sequence ID" value="NKY49801.1"/>
    <property type="molecule type" value="Genomic_DNA"/>
</dbReference>
<keyword evidence="1" id="KW-0812">Transmembrane</keyword>
<dbReference type="Proteomes" id="UP000565711">
    <property type="component" value="Unassembled WGS sequence"/>
</dbReference>
<evidence type="ECO:0000256" key="1">
    <source>
        <dbReference type="SAM" id="Phobius"/>
    </source>
</evidence>
<keyword evidence="3" id="KW-1185">Reference proteome</keyword>
<dbReference type="RefSeq" id="WP_067867375.1">
    <property type="nucleotide sequence ID" value="NZ_JAAXOP010000002.1"/>
</dbReference>
<organism evidence="2 3">
    <name type="scientific">Nocardia vermiculata</name>
    <dbReference type="NCBI Taxonomy" id="257274"/>
    <lineage>
        <taxon>Bacteria</taxon>
        <taxon>Bacillati</taxon>
        <taxon>Actinomycetota</taxon>
        <taxon>Actinomycetes</taxon>
        <taxon>Mycobacteriales</taxon>
        <taxon>Nocardiaceae</taxon>
        <taxon>Nocardia</taxon>
    </lineage>
</organism>
<evidence type="ECO:0008006" key="4">
    <source>
        <dbReference type="Google" id="ProtNLM"/>
    </source>
</evidence>